<evidence type="ECO:0000313" key="3">
    <source>
        <dbReference type="Proteomes" id="UP000308037"/>
    </source>
</evidence>
<keyword evidence="1" id="KW-0472">Membrane</keyword>
<feature type="transmembrane region" description="Helical" evidence="1">
    <location>
        <begin position="76"/>
        <end position="97"/>
    </location>
</feature>
<feature type="transmembrane region" description="Helical" evidence="1">
    <location>
        <begin position="118"/>
        <end position="147"/>
    </location>
</feature>
<dbReference type="EMBL" id="QKNX01000006">
    <property type="protein sequence ID" value="TKR24822.1"/>
    <property type="molecule type" value="Genomic_DNA"/>
</dbReference>
<organism evidence="2 3">
    <name type="scientific">Natronomonas salsuginis</name>
    <dbReference type="NCBI Taxonomy" id="2217661"/>
    <lineage>
        <taxon>Archaea</taxon>
        <taxon>Methanobacteriati</taxon>
        <taxon>Methanobacteriota</taxon>
        <taxon>Stenosarchaea group</taxon>
        <taxon>Halobacteria</taxon>
        <taxon>Halobacteriales</taxon>
        <taxon>Natronomonadaceae</taxon>
        <taxon>Natronomonas</taxon>
    </lineage>
</organism>
<dbReference type="OrthoDB" id="313530at2157"/>
<keyword evidence="3" id="KW-1185">Reference proteome</keyword>
<dbReference type="Proteomes" id="UP000308037">
    <property type="component" value="Unassembled WGS sequence"/>
</dbReference>
<feature type="transmembrane region" description="Helical" evidence="1">
    <location>
        <begin position="167"/>
        <end position="192"/>
    </location>
</feature>
<evidence type="ECO:0000313" key="2">
    <source>
        <dbReference type="EMBL" id="TKR24822.1"/>
    </source>
</evidence>
<gene>
    <name evidence="2" type="ORF">DM868_12850</name>
</gene>
<protein>
    <submittedName>
        <fullName evidence="2">ABC transporter permease</fullName>
    </submittedName>
</protein>
<feature type="transmembrane region" description="Helical" evidence="1">
    <location>
        <begin position="45"/>
        <end position="70"/>
    </location>
</feature>
<feature type="transmembrane region" description="Helical" evidence="1">
    <location>
        <begin position="199"/>
        <end position="223"/>
    </location>
</feature>
<dbReference type="GO" id="GO:0005886">
    <property type="term" value="C:plasma membrane"/>
    <property type="evidence" value="ECO:0007669"/>
    <property type="project" value="UniProtKB-SubCell"/>
</dbReference>
<proteinExistence type="predicted"/>
<feature type="transmembrane region" description="Helical" evidence="1">
    <location>
        <begin position="267"/>
        <end position="288"/>
    </location>
</feature>
<dbReference type="RefSeq" id="WP_137277240.1">
    <property type="nucleotide sequence ID" value="NZ_QKNX01000006.1"/>
</dbReference>
<evidence type="ECO:0000256" key="1">
    <source>
        <dbReference type="SAM" id="Phobius"/>
    </source>
</evidence>
<keyword evidence="1" id="KW-1133">Transmembrane helix</keyword>
<sequence length="290" mass="30388">MSAPTESESDACETATSPRTPNTLVTLRTLIRRELSTAVLDRTDIGVWIGFIGVLFGIAWFGGGVQVGYVSTIIDLLTPLELLIPVIAFAFGYRAIVDDERRGVLDVLRTYPVSSWQVVVGVYLGRAIGLAAIVSTALSALMFPIFVTESYRPVFYATHTGADSPGLYLRFVVLTVGFALVMLAVAIAMSALASAARTAIAAAVASLFVVLFVADIALVFGVARGVIAETSLVSSLAISPLSAYRGLVFETTIAVTAGTGPRMASPVASAVGLGIWWLGSLAVAAVAIRR</sequence>
<dbReference type="GO" id="GO:0140359">
    <property type="term" value="F:ABC-type transporter activity"/>
    <property type="evidence" value="ECO:0007669"/>
    <property type="project" value="InterPro"/>
</dbReference>
<comment type="caution">
    <text evidence="2">The sequence shown here is derived from an EMBL/GenBank/DDBJ whole genome shotgun (WGS) entry which is preliminary data.</text>
</comment>
<name>A0A4U5J716_9EURY</name>
<accession>A0A4U5J716</accession>
<reference evidence="2 3" key="1">
    <citation type="submission" date="2019-04" db="EMBL/GenBank/DDBJ databases">
        <title>Natronomonas sp. F20-122 a newhaloarchaeon isolated from a saline saltern of Isla Bacuta, Huelva, Spain.</title>
        <authorList>
            <person name="Duran-Viseras A."/>
            <person name="Sanchez-Porro C."/>
            <person name="Ventosa A."/>
        </authorList>
    </citation>
    <scope>NUCLEOTIDE SEQUENCE [LARGE SCALE GENOMIC DNA]</scope>
    <source>
        <strain evidence="2 3">F20-122</strain>
    </source>
</reference>
<keyword evidence="1" id="KW-0812">Transmembrane</keyword>
<dbReference type="AlphaFoldDB" id="A0A4U5J716"/>
<dbReference type="Pfam" id="PF12679">
    <property type="entry name" value="ABC2_membrane_2"/>
    <property type="match status" value="1"/>
</dbReference>